<keyword evidence="6" id="KW-0934">Plastid</keyword>
<keyword evidence="9" id="KW-0560">Oxidoreductase</keyword>
<evidence type="ECO:0000256" key="5">
    <source>
        <dbReference type="ARBA" id="ARBA00022528"/>
    </source>
</evidence>
<dbReference type="OrthoDB" id="239262at2759"/>
<keyword evidence="8" id="KW-0809">Transit peptide</keyword>
<evidence type="ECO:0000256" key="7">
    <source>
        <dbReference type="ARBA" id="ARBA00022723"/>
    </source>
</evidence>
<dbReference type="InterPro" id="IPR019832">
    <property type="entry name" value="Mn/Fe_SOD_C"/>
</dbReference>
<dbReference type="SUPFAM" id="SSF54719">
    <property type="entry name" value="Fe,Mn superoxide dismutase (SOD), C-terminal domain"/>
    <property type="match status" value="1"/>
</dbReference>
<dbReference type="PANTHER" id="PTHR42769">
    <property type="entry name" value="SUPEROXIDE DISMUTASE"/>
    <property type="match status" value="1"/>
</dbReference>
<proteinExistence type="inferred from homology"/>
<dbReference type="PROSITE" id="PS00088">
    <property type="entry name" value="SOD_MN"/>
    <property type="match status" value="1"/>
</dbReference>
<dbReference type="STRING" id="180498.A0A067LEP8"/>
<protein>
    <recommendedName>
        <fullName evidence="4">superoxide dismutase</fullName>
        <ecNumber evidence="4">1.15.1.1</ecNumber>
    </recommendedName>
</protein>
<gene>
    <name evidence="13" type="ORF">JCGZ_24338</name>
</gene>
<keyword evidence="7" id="KW-0479">Metal-binding</keyword>
<evidence type="ECO:0000259" key="11">
    <source>
        <dbReference type="Pfam" id="PF00081"/>
    </source>
</evidence>
<evidence type="ECO:0000256" key="8">
    <source>
        <dbReference type="ARBA" id="ARBA00022946"/>
    </source>
</evidence>
<dbReference type="InterPro" id="IPR019831">
    <property type="entry name" value="Mn/Fe_SOD_N"/>
</dbReference>
<evidence type="ECO:0000256" key="2">
    <source>
        <dbReference type="ARBA" id="ARBA00004229"/>
    </source>
</evidence>
<dbReference type="Proteomes" id="UP000027138">
    <property type="component" value="Unassembled WGS sequence"/>
</dbReference>
<evidence type="ECO:0000256" key="4">
    <source>
        <dbReference type="ARBA" id="ARBA00012682"/>
    </source>
</evidence>
<dbReference type="GO" id="GO:0046872">
    <property type="term" value="F:metal ion binding"/>
    <property type="evidence" value="ECO:0007669"/>
    <property type="project" value="UniProtKB-KW"/>
</dbReference>
<comment type="similarity">
    <text evidence="3">Belongs to the iron/manganese superoxide dismutase family.</text>
</comment>
<dbReference type="InterPro" id="IPR036314">
    <property type="entry name" value="SOD_C_sf"/>
</dbReference>
<comment type="cofactor">
    <cofactor evidence="1">
        <name>Fe cation</name>
        <dbReference type="ChEBI" id="CHEBI:24875"/>
    </cofactor>
</comment>
<organism evidence="13 14">
    <name type="scientific">Jatropha curcas</name>
    <name type="common">Barbados nut</name>
    <dbReference type="NCBI Taxonomy" id="180498"/>
    <lineage>
        <taxon>Eukaryota</taxon>
        <taxon>Viridiplantae</taxon>
        <taxon>Streptophyta</taxon>
        <taxon>Embryophyta</taxon>
        <taxon>Tracheophyta</taxon>
        <taxon>Spermatophyta</taxon>
        <taxon>Magnoliopsida</taxon>
        <taxon>eudicotyledons</taxon>
        <taxon>Gunneridae</taxon>
        <taxon>Pentapetalae</taxon>
        <taxon>rosids</taxon>
        <taxon>fabids</taxon>
        <taxon>Malpighiales</taxon>
        <taxon>Euphorbiaceae</taxon>
        <taxon>Crotonoideae</taxon>
        <taxon>Jatropheae</taxon>
        <taxon>Jatropha</taxon>
    </lineage>
</organism>
<evidence type="ECO:0000313" key="14">
    <source>
        <dbReference type="Proteomes" id="UP000027138"/>
    </source>
</evidence>
<dbReference type="GO" id="GO:0042644">
    <property type="term" value="C:chloroplast nucleoid"/>
    <property type="evidence" value="ECO:0007669"/>
    <property type="project" value="TreeGrafter"/>
</dbReference>
<evidence type="ECO:0000256" key="6">
    <source>
        <dbReference type="ARBA" id="ARBA00022640"/>
    </source>
</evidence>
<dbReference type="InterPro" id="IPR036324">
    <property type="entry name" value="Mn/Fe_SOD_N_sf"/>
</dbReference>
<dbReference type="Gene3D" id="1.10.287.990">
    <property type="entry name" value="Fe,Mn superoxide dismutase (SOD) domain"/>
    <property type="match status" value="1"/>
</dbReference>
<evidence type="ECO:0000256" key="3">
    <source>
        <dbReference type="ARBA" id="ARBA00008714"/>
    </source>
</evidence>
<sequence>MGLCYNPFPPSCRLQVVDSSRQLKNADNKLKLTSLKKKTRPFNGFRRASPKLFAYYGLKTPPYELDALEPYMSKKTLEMHWGEYHRGYVEELNKELAKDDVLYGYTMEELIKVTYNNGNPLPQFNNAAQVWNHDFFWESMQPGGGEMPELGVLQQIEKDFGSFTNFKEKFVEAALTLFGSGWIWLVLKREERQLAITKTSNAITPLVWDNIPIICLDMWEHAYYLDYKNDKGSYVNAFMNHLLSWNVAMARMARAEAFVNLGDPKIPVA</sequence>
<name>A0A067LEP8_JATCU</name>
<evidence type="ECO:0000256" key="10">
    <source>
        <dbReference type="ARBA" id="ARBA00023004"/>
    </source>
</evidence>
<accession>A0A067LEP8</accession>
<feature type="domain" description="Manganese/iron superoxide dismutase N-terminal" evidence="11">
    <location>
        <begin position="56"/>
        <end position="140"/>
    </location>
</feature>
<reference evidence="13 14" key="1">
    <citation type="journal article" date="2014" name="PLoS ONE">
        <title>Global Analysis of Gene Expression Profiles in Physic Nut (Jatropha curcas L.) Seedlings Exposed to Salt Stress.</title>
        <authorList>
            <person name="Zhang L."/>
            <person name="Zhang C."/>
            <person name="Wu P."/>
            <person name="Chen Y."/>
            <person name="Li M."/>
            <person name="Jiang H."/>
            <person name="Wu G."/>
        </authorList>
    </citation>
    <scope>NUCLEOTIDE SEQUENCE [LARGE SCALE GENOMIC DNA]</scope>
    <source>
        <strain evidence="14">cv. GZQX0401</strain>
        <tissue evidence="13">Young leaves</tissue>
    </source>
</reference>
<keyword evidence="10" id="KW-0408">Iron</keyword>
<dbReference type="FunFam" id="1.10.287.990:FF:000002">
    <property type="entry name" value="Superoxide dismutase"/>
    <property type="match status" value="1"/>
</dbReference>
<dbReference type="EMBL" id="KK914294">
    <property type="protein sequence ID" value="KDP42564.1"/>
    <property type="molecule type" value="Genomic_DNA"/>
</dbReference>
<keyword evidence="5" id="KW-0150">Chloroplast</keyword>
<dbReference type="PRINTS" id="PR01703">
    <property type="entry name" value="MNSODISMTASE"/>
</dbReference>
<keyword evidence="14" id="KW-1185">Reference proteome</keyword>
<dbReference type="EC" id="1.15.1.1" evidence="4"/>
<evidence type="ECO:0000256" key="1">
    <source>
        <dbReference type="ARBA" id="ARBA00001962"/>
    </source>
</evidence>
<feature type="domain" description="Manganese/iron superoxide dismutase C-terminal" evidence="12">
    <location>
        <begin position="152"/>
        <end position="249"/>
    </location>
</feature>
<dbReference type="InterPro" id="IPR001189">
    <property type="entry name" value="Mn/Fe_SOD"/>
</dbReference>
<dbReference type="Pfam" id="PF00081">
    <property type="entry name" value="Sod_Fe_N"/>
    <property type="match status" value="1"/>
</dbReference>
<dbReference type="AlphaFoldDB" id="A0A067LEP8"/>
<dbReference type="SUPFAM" id="SSF46609">
    <property type="entry name" value="Fe,Mn superoxide dismutase (SOD), N-terminal domain"/>
    <property type="match status" value="1"/>
</dbReference>
<evidence type="ECO:0000256" key="9">
    <source>
        <dbReference type="ARBA" id="ARBA00023002"/>
    </source>
</evidence>
<dbReference type="PANTHER" id="PTHR42769:SF10">
    <property type="entry name" value="SUPEROXIDE DISMUTASE [FE] 3, CHLOROPLASTIC"/>
    <property type="match status" value="1"/>
</dbReference>
<dbReference type="Pfam" id="PF02777">
    <property type="entry name" value="Sod_Fe_C"/>
    <property type="match status" value="1"/>
</dbReference>
<dbReference type="GO" id="GO:0004784">
    <property type="term" value="F:superoxide dismutase activity"/>
    <property type="evidence" value="ECO:0007669"/>
    <property type="project" value="UniProtKB-EC"/>
</dbReference>
<dbReference type="FunFam" id="3.55.40.20:FF:000007">
    <property type="entry name" value="Superoxide dismutase"/>
    <property type="match status" value="1"/>
</dbReference>
<evidence type="ECO:0000313" key="13">
    <source>
        <dbReference type="EMBL" id="KDP42564.1"/>
    </source>
</evidence>
<comment type="subcellular location">
    <subcellularLocation>
        <location evidence="2">Plastid</location>
        <location evidence="2">Chloroplast</location>
    </subcellularLocation>
</comment>
<evidence type="ECO:0000259" key="12">
    <source>
        <dbReference type="Pfam" id="PF02777"/>
    </source>
</evidence>
<dbReference type="InterPro" id="IPR019833">
    <property type="entry name" value="Mn/Fe_SOD_BS"/>
</dbReference>
<dbReference type="Gene3D" id="3.55.40.20">
    <property type="entry name" value="Iron/manganese superoxide dismutase, C-terminal domain"/>
    <property type="match status" value="1"/>
</dbReference>